<dbReference type="RefSeq" id="WP_212939515.1">
    <property type="nucleotide sequence ID" value="NZ_BORR01000006.1"/>
</dbReference>
<dbReference type="Proteomes" id="UP000681162">
    <property type="component" value="Unassembled WGS sequence"/>
</dbReference>
<evidence type="ECO:0000313" key="5">
    <source>
        <dbReference type="Proteomes" id="UP000681162"/>
    </source>
</evidence>
<accession>A0A919XVN6</accession>
<keyword evidence="3" id="KW-0859">Xylose metabolism</keyword>
<dbReference type="InterPro" id="IPR043129">
    <property type="entry name" value="ATPase_NBD"/>
</dbReference>
<keyword evidence="3" id="KW-0119">Carbohydrate metabolism</keyword>
<name>A0A919XVN6_9BACL</name>
<evidence type="ECO:0000256" key="1">
    <source>
        <dbReference type="ARBA" id="ARBA00002486"/>
    </source>
</evidence>
<comment type="similarity">
    <text evidence="2">Belongs to the ROK (NagC/XylR) family.</text>
</comment>
<dbReference type="InterPro" id="IPR000600">
    <property type="entry name" value="ROK"/>
</dbReference>
<dbReference type="Pfam" id="PF00480">
    <property type="entry name" value="ROK"/>
    <property type="match status" value="1"/>
</dbReference>
<comment type="function">
    <text evidence="1">Transcriptional repressor of xylose-utilizing enzymes.</text>
</comment>
<dbReference type="GO" id="GO:0042732">
    <property type="term" value="P:D-xylose metabolic process"/>
    <property type="evidence" value="ECO:0007669"/>
    <property type="project" value="UniProtKB-KW"/>
</dbReference>
<evidence type="ECO:0000313" key="4">
    <source>
        <dbReference type="EMBL" id="GIO37235.1"/>
    </source>
</evidence>
<evidence type="ECO:0000256" key="3">
    <source>
        <dbReference type="ARBA" id="ARBA00022629"/>
    </source>
</evidence>
<dbReference type="AlphaFoldDB" id="A0A919XVN6"/>
<sequence length="342" mass="37139">MGDRISTPKDMKRNIFRGIRTALLNAGSATKVELSEQLGISFPTISKFIGVMEKTGEVAAVGLDDSSGGRRARRYAYNPDYRLGITMFLEKKETPYAICNALGEVKESGSCSGVLQEGIDTLTKQLESLMKLHPGIRALSFGVPGAVKDGRIIHIPGYEKFQELDLKGYFQARFRLPVAVENDMNAAVLGYCERMRASESASLVYLCFGQNGPGAGLWLNGSVVRGSTSFSGEVSFVPLYDGGNFQQAISSEEGAAVKMNNSSAIDAVSRLIAAYAGMVNPKAVIFCRDEVSEELLDAIASRSAAYIPKEHLPVLAASDWREDYLNGLRTLGMNLILDDHEE</sequence>
<dbReference type="PANTHER" id="PTHR18964:SF149">
    <property type="entry name" value="BIFUNCTIONAL UDP-N-ACETYLGLUCOSAMINE 2-EPIMERASE_N-ACETYLMANNOSAMINE KINASE"/>
    <property type="match status" value="1"/>
</dbReference>
<dbReference type="PANTHER" id="PTHR18964">
    <property type="entry name" value="ROK (REPRESSOR, ORF, KINASE) FAMILY"/>
    <property type="match status" value="1"/>
</dbReference>
<reference evidence="4 5" key="1">
    <citation type="submission" date="2021-03" db="EMBL/GenBank/DDBJ databases">
        <title>Antimicrobial resistance genes in bacteria isolated from Japanese honey, and their potential for conferring macrolide and lincosamide resistance in the American foulbrood pathogen Paenibacillus larvae.</title>
        <authorList>
            <person name="Okamoto M."/>
            <person name="Kumagai M."/>
            <person name="Kanamori H."/>
            <person name="Takamatsu D."/>
        </authorList>
    </citation>
    <scope>NUCLEOTIDE SEQUENCE [LARGE SCALE GENOMIC DNA]</scope>
    <source>
        <strain evidence="4 5">J41TS12</strain>
    </source>
</reference>
<organism evidence="4 5">
    <name type="scientific">Paenibacillus antibioticophila</name>
    <dbReference type="NCBI Taxonomy" id="1274374"/>
    <lineage>
        <taxon>Bacteria</taxon>
        <taxon>Bacillati</taxon>
        <taxon>Bacillota</taxon>
        <taxon>Bacilli</taxon>
        <taxon>Bacillales</taxon>
        <taxon>Paenibacillaceae</taxon>
        <taxon>Paenibacillus</taxon>
    </lineage>
</organism>
<dbReference type="SUPFAM" id="SSF53067">
    <property type="entry name" value="Actin-like ATPase domain"/>
    <property type="match status" value="1"/>
</dbReference>
<dbReference type="CDD" id="cd23763">
    <property type="entry name" value="ASKHA_ATPase_ROK"/>
    <property type="match status" value="1"/>
</dbReference>
<keyword evidence="5" id="KW-1185">Reference proteome</keyword>
<comment type="caution">
    <text evidence="4">The sequence shown here is derived from an EMBL/GenBank/DDBJ whole genome shotgun (WGS) entry which is preliminary data.</text>
</comment>
<protein>
    <recommendedName>
        <fullName evidence="6">ROK family transcriptional regulator</fullName>
    </recommendedName>
</protein>
<dbReference type="InterPro" id="IPR036388">
    <property type="entry name" value="WH-like_DNA-bd_sf"/>
</dbReference>
<dbReference type="Gene3D" id="3.30.420.40">
    <property type="match status" value="2"/>
</dbReference>
<gene>
    <name evidence="4" type="ORF">J41TS12_20960</name>
</gene>
<dbReference type="InterPro" id="IPR036390">
    <property type="entry name" value="WH_DNA-bd_sf"/>
</dbReference>
<evidence type="ECO:0008006" key="6">
    <source>
        <dbReference type="Google" id="ProtNLM"/>
    </source>
</evidence>
<proteinExistence type="inferred from homology"/>
<dbReference type="SUPFAM" id="SSF46785">
    <property type="entry name" value="Winged helix' DNA-binding domain"/>
    <property type="match status" value="1"/>
</dbReference>
<dbReference type="EMBL" id="BORR01000006">
    <property type="protein sequence ID" value="GIO37235.1"/>
    <property type="molecule type" value="Genomic_DNA"/>
</dbReference>
<dbReference type="Gene3D" id="1.10.10.10">
    <property type="entry name" value="Winged helix-like DNA-binding domain superfamily/Winged helix DNA-binding domain"/>
    <property type="match status" value="1"/>
</dbReference>
<evidence type="ECO:0000256" key="2">
    <source>
        <dbReference type="ARBA" id="ARBA00006479"/>
    </source>
</evidence>